<dbReference type="PATRIC" id="fig|866895.3.peg.685"/>
<dbReference type="AlphaFoldDB" id="I0JIT9"/>
<reference evidence="1 2" key="1">
    <citation type="journal article" date="2013" name="Environ. Microbiol.">
        <title>Chloride and organic osmolytes: a hybrid strategy to cope with elevated salinities by the moderately halophilic, chloride-dependent bacterium Halobacillus halophilus.</title>
        <authorList>
            <person name="Saum S.H."/>
            <person name="Pfeiffer F."/>
            <person name="Palm P."/>
            <person name="Rampp M."/>
            <person name="Schuster S.C."/>
            <person name="Muller V."/>
            <person name="Oesterhelt D."/>
        </authorList>
    </citation>
    <scope>NUCLEOTIDE SEQUENCE [LARGE SCALE GENOMIC DNA]</scope>
    <source>
        <strain evidence="2">ATCC 35676 / DSM 2266 / JCM 20832 / KCTC 3685 / LMG 17431 / NBRC 102448 / NCIMB 2269</strain>
    </source>
</reference>
<evidence type="ECO:0000313" key="2">
    <source>
        <dbReference type="Proteomes" id="UP000007397"/>
    </source>
</evidence>
<proteinExistence type="predicted"/>
<dbReference type="KEGG" id="hhd:HBHAL_1690"/>
<gene>
    <name evidence="1" type="ordered locus">HBHAL_1690</name>
</gene>
<name>I0JIT9_HALH3</name>
<dbReference type="HOGENOM" id="CLU_137359_1_1_9"/>
<dbReference type="Proteomes" id="UP000007397">
    <property type="component" value="Chromosome"/>
</dbReference>
<protein>
    <submittedName>
        <fullName evidence="1">Uncharacterized protein</fullName>
    </submittedName>
</protein>
<dbReference type="EMBL" id="HE717023">
    <property type="protein sequence ID" value="CCG44057.1"/>
    <property type="molecule type" value="Genomic_DNA"/>
</dbReference>
<organism evidence="1 2">
    <name type="scientific">Halobacillus halophilus (strain ATCC 35676 / DSM 2266 / JCM 20832 / KCTC 3685 / LMG 17431 / NBRC 102448 / NCIMB 2269)</name>
    <name type="common">Sporosarcina halophila</name>
    <dbReference type="NCBI Taxonomy" id="866895"/>
    <lineage>
        <taxon>Bacteria</taxon>
        <taxon>Bacillati</taxon>
        <taxon>Bacillota</taxon>
        <taxon>Bacilli</taxon>
        <taxon>Bacillales</taxon>
        <taxon>Bacillaceae</taxon>
        <taxon>Halobacillus</taxon>
    </lineage>
</organism>
<dbReference type="InterPro" id="IPR005361">
    <property type="entry name" value="UPF0158"/>
</dbReference>
<evidence type="ECO:0000313" key="1">
    <source>
        <dbReference type="EMBL" id="CCG44057.1"/>
    </source>
</evidence>
<sequence>MNQVDIREVADAIELQVEGNLALIDKIDGKIVNVTDEAIEDVEEEEDFDHLQEWEREERHLAQHILENKTRYAQVPDCSDVDEYQLMESFIDSLQDDQARNDLSKAIRGKGAFRRFKDQIVTYGVADQWYDYQSTYYRALAIEWCEDNDIPYKE</sequence>
<dbReference type="RefSeq" id="WP_014641962.1">
    <property type="nucleotide sequence ID" value="NC_017668.1"/>
</dbReference>
<dbReference type="Pfam" id="PF03682">
    <property type="entry name" value="UPF0158"/>
    <property type="match status" value="1"/>
</dbReference>
<keyword evidence="2" id="KW-1185">Reference proteome</keyword>
<accession>I0JIT9</accession>
<dbReference type="eggNOG" id="ENOG5033017">
    <property type="taxonomic scope" value="Bacteria"/>
</dbReference>